<evidence type="ECO:0000313" key="1">
    <source>
        <dbReference type="EMBL" id="GAN54988.1"/>
    </source>
</evidence>
<dbReference type="EMBL" id="BALE01000036">
    <property type="protein sequence ID" value="GAN54988.1"/>
    <property type="molecule type" value="Genomic_DNA"/>
</dbReference>
<sequence>MGHRQRIAVAMLALALAGCESRQQMVGNTEDHLLAAGFQDEPANTAQRHALLMRLPQHKFLRRVHGQTVKYVYSDPTVCGCLYVGSEQAFGRYQQYRQQQALADEQQETAMDYSDPNWDWGPWGPGFGPGFGYGPGIGW</sequence>
<comment type="caution">
    <text evidence="1">The sequence shown here is derived from an EMBL/GenBank/DDBJ whole genome shotgun (WGS) entry which is preliminary data.</text>
</comment>
<evidence type="ECO:0008006" key="3">
    <source>
        <dbReference type="Google" id="ProtNLM"/>
    </source>
</evidence>
<organism evidence="1 2">
    <name type="scientific">Tanticharoenia sakaeratensis NBRC 103193</name>
    <dbReference type="NCBI Taxonomy" id="1231623"/>
    <lineage>
        <taxon>Bacteria</taxon>
        <taxon>Pseudomonadati</taxon>
        <taxon>Pseudomonadota</taxon>
        <taxon>Alphaproteobacteria</taxon>
        <taxon>Acetobacterales</taxon>
        <taxon>Acetobacteraceae</taxon>
        <taxon>Tanticharoenia</taxon>
    </lineage>
</organism>
<dbReference type="AlphaFoldDB" id="A0A0D6MNX4"/>
<keyword evidence="2" id="KW-1185">Reference proteome</keyword>
<proteinExistence type="predicted"/>
<protein>
    <recommendedName>
        <fullName evidence="3">Lipoprotein</fullName>
    </recommendedName>
</protein>
<reference evidence="1 2" key="1">
    <citation type="submission" date="2012-10" db="EMBL/GenBank/DDBJ databases">
        <title>Genome sequencing of Tanticharoenia sakaeratensis NBRC 103193.</title>
        <authorList>
            <person name="Azuma Y."/>
            <person name="Hadano H."/>
            <person name="Hirakawa H."/>
            <person name="Matsushita K."/>
        </authorList>
    </citation>
    <scope>NUCLEOTIDE SEQUENCE [LARGE SCALE GENOMIC DNA]</scope>
    <source>
        <strain evidence="1 2">NBRC 103193</strain>
    </source>
</reference>
<dbReference type="PROSITE" id="PS51257">
    <property type="entry name" value="PROKAR_LIPOPROTEIN"/>
    <property type="match status" value="1"/>
</dbReference>
<name>A0A0D6MNX4_9PROT</name>
<gene>
    <name evidence="1" type="ORF">Tasa_036_006</name>
</gene>
<accession>A0A0D6MNX4</accession>
<dbReference type="Proteomes" id="UP000032679">
    <property type="component" value="Unassembled WGS sequence"/>
</dbReference>
<evidence type="ECO:0000313" key="2">
    <source>
        <dbReference type="Proteomes" id="UP000032679"/>
    </source>
</evidence>
<dbReference type="RefSeq" id="WP_048849801.1">
    <property type="nucleotide sequence ID" value="NZ_BALE01000036.1"/>
</dbReference>
<dbReference type="OrthoDB" id="7596417at2"/>